<keyword evidence="4" id="KW-1185">Reference proteome</keyword>
<sequence>MTIPPPTLPTHEPEISTETPRRKDSAYADDNDDDDDTESHSLKTRPLQKLDMLNTRSRPATTTETPPNHRRRRSSVGAAIQSLFSQKKESALSMTTRSHSVGPGTAGVPRASLSEDRPFARFFSSLSRFGSEPLDGGMEMDGPFLPPQRAQDAGKKTLVLDLDETLVCSSSTPIPDADLVIPLKSNGQRRPVFVRVRPYVQMFLEKLGDEFEIVVFTASVPEYANAVLNRIDPGRRIRHRLYREHCKLFHGGWIKDLSKLGRQMESIILLDNCAVSYTYQPLNGVPCTTWYSDKSDTELAELIPFMLRIKPAADVRIAIGVVWEDTIGRIRDL</sequence>
<dbReference type="AlphaFoldDB" id="A0A507FKH1"/>
<dbReference type="SMART" id="SM00577">
    <property type="entry name" value="CPDc"/>
    <property type="match status" value="1"/>
</dbReference>
<dbReference type="FunFam" id="3.40.50.1000:FF:000093">
    <property type="entry name" value="NLI interacting factor-like phosphatase family protein"/>
    <property type="match status" value="1"/>
</dbReference>
<dbReference type="InterPro" id="IPR023214">
    <property type="entry name" value="HAD_sf"/>
</dbReference>
<feature type="compositionally biased region" description="Polar residues" evidence="1">
    <location>
        <begin position="54"/>
        <end position="66"/>
    </location>
</feature>
<dbReference type="OrthoDB" id="277011at2759"/>
<evidence type="ECO:0000256" key="1">
    <source>
        <dbReference type="SAM" id="MobiDB-lite"/>
    </source>
</evidence>
<dbReference type="Pfam" id="PF03031">
    <property type="entry name" value="NIF"/>
    <property type="match status" value="1"/>
</dbReference>
<dbReference type="InterPro" id="IPR004274">
    <property type="entry name" value="FCP1_dom"/>
</dbReference>
<protein>
    <recommendedName>
        <fullName evidence="2">FCP1 homology domain-containing protein</fullName>
    </recommendedName>
</protein>
<feature type="compositionally biased region" description="Acidic residues" evidence="1">
    <location>
        <begin position="27"/>
        <end position="37"/>
    </location>
</feature>
<dbReference type="InterPro" id="IPR050365">
    <property type="entry name" value="TIM50"/>
</dbReference>
<accession>A0A507FKH1</accession>
<dbReference type="NCBIfam" id="TIGR02251">
    <property type="entry name" value="HIF-SF_euk"/>
    <property type="match status" value="1"/>
</dbReference>
<proteinExistence type="predicted"/>
<dbReference type="PROSITE" id="PS50969">
    <property type="entry name" value="FCP1"/>
    <property type="match status" value="1"/>
</dbReference>
<dbReference type="SUPFAM" id="SSF56784">
    <property type="entry name" value="HAD-like"/>
    <property type="match status" value="1"/>
</dbReference>
<evidence type="ECO:0000259" key="2">
    <source>
        <dbReference type="PROSITE" id="PS50969"/>
    </source>
</evidence>
<dbReference type="Proteomes" id="UP000320333">
    <property type="component" value="Unassembled WGS sequence"/>
</dbReference>
<feature type="compositionally biased region" description="Basic and acidic residues" evidence="1">
    <location>
        <begin position="11"/>
        <end position="26"/>
    </location>
</feature>
<name>A0A507FKH1_9FUNG</name>
<organism evidence="3 4">
    <name type="scientific">Chytriomyces confervae</name>
    <dbReference type="NCBI Taxonomy" id="246404"/>
    <lineage>
        <taxon>Eukaryota</taxon>
        <taxon>Fungi</taxon>
        <taxon>Fungi incertae sedis</taxon>
        <taxon>Chytridiomycota</taxon>
        <taxon>Chytridiomycota incertae sedis</taxon>
        <taxon>Chytridiomycetes</taxon>
        <taxon>Chytridiales</taxon>
        <taxon>Chytriomycetaceae</taxon>
        <taxon>Chytriomyces</taxon>
    </lineage>
</organism>
<dbReference type="CDD" id="cd07521">
    <property type="entry name" value="HAD_FCP1-like"/>
    <property type="match status" value="1"/>
</dbReference>
<dbReference type="GO" id="GO:0016791">
    <property type="term" value="F:phosphatase activity"/>
    <property type="evidence" value="ECO:0007669"/>
    <property type="project" value="InterPro"/>
</dbReference>
<feature type="domain" description="FCP1 homology" evidence="2">
    <location>
        <begin position="151"/>
        <end position="309"/>
    </location>
</feature>
<comment type="caution">
    <text evidence="3">The sequence shown here is derived from an EMBL/GenBank/DDBJ whole genome shotgun (WGS) entry which is preliminary data.</text>
</comment>
<dbReference type="Gene3D" id="3.40.50.1000">
    <property type="entry name" value="HAD superfamily/HAD-like"/>
    <property type="match status" value="1"/>
</dbReference>
<reference evidence="3 4" key="1">
    <citation type="journal article" date="2019" name="Sci. Rep.">
        <title>Comparative genomics of chytrid fungi reveal insights into the obligate biotrophic and pathogenic lifestyle of Synchytrium endobioticum.</title>
        <authorList>
            <person name="van de Vossenberg B.T.L.H."/>
            <person name="Warris S."/>
            <person name="Nguyen H.D.T."/>
            <person name="van Gent-Pelzer M.P.E."/>
            <person name="Joly D.L."/>
            <person name="van de Geest H.C."/>
            <person name="Bonants P.J.M."/>
            <person name="Smith D.S."/>
            <person name="Levesque C.A."/>
            <person name="van der Lee T.A.J."/>
        </authorList>
    </citation>
    <scope>NUCLEOTIDE SEQUENCE [LARGE SCALE GENOMIC DNA]</scope>
    <source>
        <strain evidence="3 4">CBS 675.73</strain>
    </source>
</reference>
<dbReference type="InterPro" id="IPR036412">
    <property type="entry name" value="HAD-like_sf"/>
</dbReference>
<gene>
    <name evidence="3" type="ORF">CcCBS67573_g02513</name>
</gene>
<dbReference type="STRING" id="246404.A0A507FKH1"/>
<evidence type="ECO:0000313" key="4">
    <source>
        <dbReference type="Proteomes" id="UP000320333"/>
    </source>
</evidence>
<feature type="region of interest" description="Disordered" evidence="1">
    <location>
        <begin position="1"/>
        <end position="75"/>
    </location>
</feature>
<feature type="region of interest" description="Disordered" evidence="1">
    <location>
        <begin position="87"/>
        <end position="112"/>
    </location>
</feature>
<dbReference type="PANTHER" id="PTHR12210">
    <property type="entry name" value="DULLARD PROTEIN PHOSPHATASE"/>
    <property type="match status" value="1"/>
</dbReference>
<dbReference type="InterPro" id="IPR011948">
    <property type="entry name" value="Dullard_phosphatase"/>
</dbReference>
<dbReference type="EMBL" id="QEAP01000054">
    <property type="protein sequence ID" value="TPX76210.1"/>
    <property type="molecule type" value="Genomic_DNA"/>
</dbReference>
<evidence type="ECO:0000313" key="3">
    <source>
        <dbReference type="EMBL" id="TPX76210.1"/>
    </source>
</evidence>